<feature type="transmembrane region" description="Helical" evidence="6">
    <location>
        <begin position="246"/>
        <end position="267"/>
    </location>
</feature>
<dbReference type="GO" id="GO:0005886">
    <property type="term" value="C:plasma membrane"/>
    <property type="evidence" value="ECO:0007669"/>
    <property type="project" value="UniProtKB-SubCell"/>
</dbReference>
<evidence type="ECO:0000256" key="1">
    <source>
        <dbReference type="ARBA" id="ARBA00004651"/>
    </source>
</evidence>
<comment type="caution">
    <text evidence="8">The sequence shown here is derived from an EMBL/GenBank/DDBJ whole genome shotgun (WGS) entry which is preliminary data.</text>
</comment>
<feature type="transmembrane region" description="Helical" evidence="6">
    <location>
        <begin position="304"/>
        <end position="320"/>
    </location>
</feature>
<dbReference type="OrthoDB" id="9806889at2"/>
<feature type="transmembrane region" description="Helical" evidence="6">
    <location>
        <begin position="101"/>
        <end position="119"/>
    </location>
</feature>
<gene>
    <name evidence="8" type="ORF">F1193_14640</name>
</gene>
<evidence type="ECO:0000313" key="8">
    <source>
        <dbReference type="EMBL" id="KAA5597242.1"/>
    </source>
</evidence>
<evidence type="ECO:0000313" key="9">
    <source>
        <dbReference type="Proteomes" id="UP000323886"/>
    </source>
</evidence>
<feature type="transmembrane region" description="Helical" evidence="6">
    <location>
        <begin position="39"/>
        <end position="59"/>
    </location>
</feature>
<feature type="transmembrane region" description="Helical" evidence="6">
    <location>
        <begin position="213"/>
        <end position="234"/>
    </location>
</feature>
<feature type="transmembrane region" description="Helical" evidence="6">
    <location>
        <begin position="279"/>
        <end position="298"/>
    </location>
</feature>
<feature type="transmembrane region" description="Helical" evidence="6">
    <location>
        <begin position="71"/>
        <end position="89"/>
    </location>
</feature>
<name>A0A5M6HN21_9HYPH</name>
<evidence type="ECO:0000256" key="2">
    <source>
        <dbReference type="ARBA" id="ARBA00022475"/>
    </source>
</evidence>
<keyword evidence="9" id="KW-1185">Reference proteome</keyword>
<dbReference type="SUPFAM" id="SSF103481">
    <property type="entry name" value="Multidrug resistance efflux transporter EmrE"/>
    <property type="match status" value="2"/>
</dbReference>
<comment type="subcellular location">
    <subcellularLocation>
        <location evidence="1">Cell membrane</location>
        <topology evidence="1">Multi-pass membrane protein</topology>
    </subcellularLocation>
</comment>
<evidence type="ECO:0000256" key="5">
    <source>
        <dbReference type="ARBA" id="ARBA00023136"/>
    </source>
</evidence>
<reference evidence="8 9" key="1">
    <citation type="submission" date="2019-09" db="EMBL/GenBank/DDBJ databases">
        <title>Draft Whole-Genome sequence of Blastochloris sulfoviridis DSM 729.</title>
        <authorList>
            <person name="Meyer T.E."/>
            <person name="Kyndt J.A."/>
        </authorList>
    </citation>
    <scope>NUCLEOTIDE SEQUENCE [LARGE SCALE GENOMIC DNA]</scope>
    <source>
        <strain evidence="8 9">DSM 729</strain>
    </source>
</reference>
<evidence type="ECO:0000256" key="3">
    <source>
        <dbReference type="ARBA" id="ARBA00022692"/>
    </source>
</evidence>
<dbReference type="Pfam" id="PF00892">
    <property type="entry name" value="EamA"/>
    <property type="match status" value="2"/>
</dbReference>
<evidence type="ECO:0000256" key="6">
    <source>
        <dbReference type="SAM" id="Phobius"/>
    </source>
</evidence>
<feature type="transmembrane region" description="Helical" evidence="6">
    <location>
        <begin position="180"/>
        <end position="201"/>
    </location>
</feature>
<organism evidence="8 9">
    <name type="scientific">Blastochloris sulfoviridis</name>
    <dbReference type="NCBI Taxonomy" id="50712"/>
    <lineage>
        <taxon>Bacteria</taxon>
        <taxon>Pseudomonadati</taxon>
        <taxon>Pseudomonadota</taxon>
        <taxon>Alphaproteobacteria</taxon>
        <taxon>Hyphomicrobiales</taxon>
        <taxon>Blastochloridaceae</taxon>
        <taxon>Blastochloris</taxon>
    </lineage>
</organism>
<proteinExistence type="predicted"/>
<keyword evidence="3 6" id="KW-0812">Transmembrane</keyword>
<protein>
    <submittedName>
        <fullName evidence="8">DMT family transporter</fullName>
    </submittedName>
</protein>
<keyword evidence="5 6" id="KW-0472">Membrane</keyword>
<dbReference type="PANTHER" id="PTHR42920:SF11">
    <property type="entry name" value="INNER MEMBRANE PROTEIN YTFF"/>
    <property type="match status" value="1"/>
</dbReference>
<evidence type="ECO:0000259" key="7">
    <source>
        <dbReference type="Pfam" id="PF00892"/>
    </source>
</evidence>
<evidence type="ECO:0000256" key="4">
    <source>
        <dbReference type="ARBA" id="ARBA00022989"/>
    </source>
</evidence>
<accession>A0A5M6HN21</accession>
<dbReference type="InterPro" id="IPR000620">
    <property type="entry name" value="EamA_dom"/>
</dbReference>
<dbReference type="InterPro" id="IPR037185">
    <property type="entry name" value="EmrE-like"/>
</dbReference>
<feature type="domain" description="EamA" evidence="7">
    <location>
        <begin position="39"/>
        <end position="170"/>
    </location>
</feature>
<dbReference type="Proteomes" id="UP000323886">
    <property type="component" value="Unassembled WGS sequence"/>
</dbReference>
<feature type="domain" description="EamA" evidence="7">
    <location>
        <begin position="187"/>
        <end position="319"/>
    </location>
</feature>
<feature type="transmembrane region" description="Helical" evidence="6">
    <location>
        <begin position="157"/>
        <end position="174"/>
    </location>
</feature>
<dbReference type="EMBL" id="VWPL01000035">
    <property type="protein sequence ID" value="KAA5597242.1"/>
    <property type="molecule type" value="Genomic_DNA"/>
</dbReference>
<dbReference type="InterPro" id="IPR051258">
    <property type="entry name" value="Diverse_Substrate_Transporter"/>
</dbReference>
<dbReference type="PANTHER" id="PTHR42920">
    <property type="entry name" value="OS03G0707200 PROTEIN-RELATED"/>
    <property type="match status" value="1"/>
</dbReference>
<keyword evidence="4 6" id="KW-1133">Transmembrane helix</keyword>
<sequence>MRPAACRSPRREVPQFDVPQLEVPQVLKRVGTWVHDNPYLLLVLTSMMWAGNGVAARIAVGHISPMALTSLRWVVTCLAMAVFAWRPVVEAWPRLRPRLPYLLVMGTIGFTGFNVPFYWGAHHTTAVNLTIIQGAIPVFVMLGALALYGTPVGAMQALGMAVTLVGVAVLASQGDLANLLGLELNVGDLGMIVACLLYAGYTIGLRNRPNVSGLALLGAFALVAALTSAPLLAIEVARGEVLWPDATGLLCILYVGLLPSLTAQMLFMRAVELIGPGRASLFVNLVPVFGALFAVAILAEPFGIYHAAALALVLGGIALAETRRR</sequence>
<feature type="transmembrane region" description="Helical" evidence="6">
    <location>
        <begin position="131"/>
        <end position="150"/>
    </location>
</feature>
<keyword evidence="2" id="KW-1003">Cell membrane</keyword>
<dbReference type="AlphaFoldDB" id="A0A5M6HN21"/>